<organism evidence="2 3">
    <name type="scientific">Actinacidiphila paucisporea</name>
    <dbReference type="NCBI Taxonomy" id="310782"/>
    <lineage>
        <taxon>Bacteria</taxon>
        <taxon>Bacillati</taxon>
        <taxon>Actinomycetota</taxon>
        <taxon>Actinomycetes</taxon>
        <taxon>Kitasatosporales</taxon>
        <taxon>Streptomycetaceae</taxon>
        <taxon>Actinacidiphila</taxon>
    </lineage>
</organism>
<dbReference type="EMBL" id="FRBI01000013">
    <property type="protein sequence ID" value="SHM67298.1"/>
    <property type="molecule type" value="Genomic_DNA"/>
</dbReference>
<reference evidence="2 3" key="1">
    <citation type="submission" date="2016-11" db="EMBL/GenBank/DDBJ databases">
        <authorList>
            <person name="Jaros S."/>
            <person name="Januszkiewicz K."/>
            <person name="Wedrychowicz H."/>
        </authorList>
    </citation>
    <scope>NUCLEOTIDE SEQUENCE [LARGE SCALE GENOMIC DNA]</scope>
    <source>
        <strain evidence="2 3">CGMCC 4.2025</strain>
    </source>
</reference>
<dbReference type="Proteomes" id="UP000184111">
    <property type="component" value="Unassembled WGS sequence"/>
</dbReference>
<dbReference type="NCBIfam" id="NF041216">
    <property type="entry name" value="CU044_2847_fam"/>
    <property type="match status" value="1"/>
</dbReference>
<evidence type="ECO:0000313" key="3">
    <source>
        <dbReference type="Proteomes" id="UP000184111"/>
    </source>
</evidence>
<dbReference type="InterPro" id="IPR045794">
    <property type="entry name" value="Trypco1"/>
</dbReference>
<name>A0A1M7KP76_9ACTN</name>
<feature type="domain" description="Trypsin-co-occurring" evidence="1">
    <location>
        <begin position="8"/>
        <end position="119"/>
    </location>
</feature>
<dbReference type="AlphaFoldDB" id="A0A1M7KP76"/>
<evidence type="ECO:0000313" key="2">
    <source>
        <dbReference type="EMBL" id="SHM67298.1"/>
    </source>
</evidence>
<keyword evidence="3" id="KW-1185">Reference proteome</keyword>
<sequence length="138" mass="13940">MAQTVTIALDDGSTVEAEIVGEVPFQHPDDSGAYDDVGVRSRAAAMGSAVTLTLEGVRDTVRSVGRWAAQTITEGGAAGSPDSFEVEFGLKLAVKSGQLLGVIAEAGTEAGLTVRMSWDLAARRAAAPPGGTGATPAP</sequence>
<evidence type="ECO:0000259" key="1">
    <source>
        <dbReference type="Pfam" id="PF19493"/>
    </source>
</evidence>
<dbReference type="Pfam" id="PF19493">
    <property type="entry name" value="Trypco1"/>
    <property type="match status" value="1"/>
</dbReference>
<protein>
    <recommendedName>
        <fullName evidence="1">Trypsin-co-occurring domain-containing protein</fullName>
    </recommendedName>
</protein>
<dbReference type="RefSeq" id="WP_073500361.1">
    <property type="nucleotide sequence ID" value="NZ_FRBI01000013.1"/>
</dbReference>
<gene>
    <name evidence="2" type="ORF">SAMN05216499_11351</name>
</gene>
<proteinExistence type="predicted"/>
<dbReference type="OrthoDB" id="4239188at2"/>
<accession>A0A1M7KP76</accession>